<comment type="caution">
    <text evidence="2">The sequence shown here is derived from an EMBL/GenBank/DDBJ whole genome shotgun (WGS) entry which is preliminary data.</text>
</comment>
<dbReference type="InterPro" id="IPR019088">
    <property type="entry name" value="CHP02186-rel_TM"/>
</dbReference>
<name>A0A2W5A2B2_9BACT</name>
<evidence type="ECO:0000313" key="2">
    <source>
        <dbReference type="EMBL" id="PZO86589.1"/>
    </source>
</evidence>
<sequence length="216" mass="23559">SRVDITTGFNGTSVIMFGTIKGGEAGLAVTLKGPERTIVIRKKEKTAGTWMNRGSVEFRRVPSYYDYALNLTGAGDTAALFGDNQIGVDYLAFYPEDADEDPAIVESFSDALIRNMQEKGFYPLKPKVPQMLGDGFFKVSFDLPPGVPTGIYTVEAMAVRDGVVAARESKTLQVGQVGFNARVYLFAENHSLFYGIASVLIALVSGWAAFTFLRRD</sequence>
<protein>
    <submittedName>
        <fullName evidence="2">Transmembrane family protein</fullName>
    </submittedName>
</protein>
<gene>
    <name evidence="2" type="ORF">DI626_06095</name>
</gene>
<dbReference type="EMBL" id="QFNK01000106">
    <property type="protein sequence ID" value="PZO86589.1"/>
    <property type="molecule type" value="Genomic_DNA"/>
</dbReference>
<reference evidence="2 3" key="1">
    <citation type="submission" date="2017-08" db="EMBL/GenBank/DDBJ databases">
        <title>Infants hospitalized years apart are colonized by the same room-sourced microbial strains.</title>
        <authorList>
            <person name="Brooks B."/>
            <person name="Olm M.R."/>
            <person name="Firek B.A."/>
            <person name="Baker R."/>
            <person name="Thomas B.C."/>
            <person name="Morowitz M.J."/>
            <person name="Banfield J.F."/>
        </authorList>
    </citation>
    <scope>NUCLEOTIDE SEQUENCE [LARGE SCALE GENOMIC DNA]</scope>
    <source>
        <strain evidence="2">S2_018_000_R2_104</strain>
    </source>
</reference>
<dbReference type="Pfam" id="PF09608">
    <property type="entry name" value="Alph_Pro_TM"/>
    <property type="match status" value="1"/>
</dbReference>
<keyword evidence="1 2" id="KW-0812">Transmembrane</keyword>
<keyword evidence="1" id="KW-1133">Transmembrane helix</keyword>
<proteinExistence type="predicted"/>
<accession>A0A2W5A2B2</accession>
<keyword evidence="1" id="KW-0472">Membrane</keyword>
<evidence type="ECO:0000256" key="1">
    <source>
        <dbReference type="SAM" id="Phobius"/>
    </source>
</evidence>
<organism evidence="2 3">
    <name type="scientific">Micavibrio aeruginosavorus</name>
    <dbReference type="NCBI Taxonomy" id="349221"/>
    <lineage>
        <taxon>Bacteria</taxon>
        <taxon>Pseudomonadati</taxon>
        <taxon>Bdellovibrionota</taxon>
        <taxon>Bdellovibrionia</taxon>
        <taxon>Bdellovibrionales</taxon>
        <taxon>Pseudobdellovibrionaceae</taxon>
        <taxon>Micavibrio</taxon>
    </lineage>
</organism>
<dbReference type="AlphaFoldDB" id="A0A2W5A2B2"/>
<feature type="non-terminal residue" evidence="2">
    <location>
        <position position="1"/>
    </location>
</feature>
<feature type="transmembrane region" description="Helical" evidence="1">
    <location>
        <begin position="192"/>
        <end position="213"/>
    </location>
</feature>
<dbReference type="Proteomes" id="UP000249557">
    <property type="component" value="Unassembled WGS sequence"/>
</dbReference>
<evidence type="ECO:0000313" key="3">
    <source>
        <dbReference type="Proteomes" id="UP000249557"/>
    </source>
</evidence>